<feature type="transmembrane region" description="Helical" evidence="8">
    <location>
        <begin position="674"/>
        <end position="690"/>
    </location>
</feature>
<dbReference type="Proteomes" id="UP001150062">
    <property type="component" value="Unassembled WGS sequence"/>
</dbReference>
<keyword evidence="1" id="KW-0808">Transferase</keyword>
<feature type="binding site" evidence="6">
    <location>
        <position position="211"/>
    </location>
    <ligand>
        <name>ATP</name>
        <dbReference type="ChEBI" id="CHEBI:30616"/>
    </ligand>
</feature>
<feature type="region of interest" description="Disordered" evidence="7">
    <location>
        <begin position="512"/>
        <end position="536"/>
    </location>
</feature>
<dbReference type="PROSITE" id="PS00108">
    <property type="entry name" value="PROTEIN_KINASE_ST"/>
    <property type="match status" value="1"/>
</dbReference>
<evidence type="ECO:0000256" key="4">
    <source>
        <dbReference type="ARBA" id="ARBA00022840"/>
    </source>
</evidence>
<evidence type="ECO:0000313" key="10">
    <source>
        <dbReference type="EMBL" id="KAJ6239414.1"/>
    </source>
</evidence>
<dbReference type="InterPro" id="IPR000719">
    <property type="entry name" value="Prot_kinase_dom"/>
</dbReference>
<evidence type="ECO:0000256" key="5">
    <source>
        <dbReference type="ARBA" id="ARBA00037982"/>
    </source>
</evidence>
<evidence type="ECO:0000256" key="6">
    <source>
        <dbReference type="PROSITE-ProRule" id="PRU10141"/>
    </source>
</evidence>
<dbReference type="SUPFAM" id="SSF56112">
    <property type="entry name" value="Protein kinase-like (PK-like)"/>
    <property type="match status" value="1"/>
</dbReference>
<evidence type="ECO:0000256" key="8">
    <source>
        <dbReference type="SAM" id="Phobius"/>
    </source>
</evidence>
<dbReference type="SMART" id="SM00220">
    <property type="entry name" value="S_TKc"/>
    <property type="match status" value="1"/>
</dbReference>
<keyword evidence="2 6" id="KW-0547">Nucleotide-binding</keyword>
<proteinExistence type="inferred from homology"/>
<evidence type="ECO:0000256" key="3">
    <source>
        <dbReference type="ARBA" id="ARBA00022777"/>
    </source>
</evidence>
<feature type="compositionally biased region" description="Polar residues" evidence="7">
    <location>
        <begin position="512"/>
        <end position="529"/>
    </location>
</feature>
<dbReference type="Gene3D" id="1.10.510.10">
    <property type="entry name" value="Transferase(Phosphotransferase) domain 1"/>
    <property type="match status" value="1"/>
</dbReference>
<feature type="region of interest" description="Disordered" evidence="7">
    <location>
        <begin position="1"/>
        <end position="29"/>
    </location>
</feature>
<dbReference type="PROSITE" id="PS50011">
    <property type="entry name" value="PROTEIN_KINASE_DOM"/>
    <property type="match status" value="1"/>
</dbReference>
<evidence type="ECO:0000256" key="1">
    <source>
        <dbReference type="ARBA" id="ARBA00022679"/>
    </source>
</evidence>
<keyword evidence="4 6" id="KW-0067">ATP-binding</keyword>
<dbReference type="GO" id="GO:0016301">
    <property type="term" value="F:kinase activity"/>
    <property type="evidence" value="ECO:0007669"/>
    <property type="project" value="UniProtKB-KW"/>
</dbReference>
<organism evidence="10 11">
    <name type="scientific">Anaeramoeba flamelloides</name>
    <dbReference type="NCBI Taxonomy" id="1746091"/>
    <lineage>
        <taxon>Eukaryota</taxon>
        <taxon>Metamonada</taxon>
        <taxon>Anaeramoebidae</taxon>
        <taxon>Anaeramoeba</taxon>
    </lineage>
</organism>
<dbReference type="PANTHER" id="PTHR11042">
    <property type="entry name" value="EUKARYOTIC TRANSLATION INITIATION FACTOR 2-ALPHA KINASE EIF2-ALPHA KINASE -RELATED"/>
    <property type="match status" value="1"/>
</dbReference>
<name>A0ABQ8Y6S0_9EUKA</name>
<dbReference type="EMBL" id="JAOAOG010000225">
    <property type="protein sequence ID" value="KAJ6239414.1"/>
    <property type="molecule type" value="Genomic_DNA"/>
</dbReference>
<keyword evidence="8" id="KW-0472">Membrane</keyword>
<feature type="domain" description="Protein kinase" evidence="9">
    <location>
        <begin position="179"/>
        <end position="459"/>
    </location>
</feature>
<feature type="compositionally biased region" description="Basic residues" evidence="7">
    <location>
        <begin position="106"/>
        <end position="122"/>
    </location>
</feature>
<protein>
    <submittedName>
        <fullName evidence="10">Serine/threonine-protein kinase iks1-related</fullName>
    </submittedName>
</protein>
<keyword evidence="11" id="KW-1185">Reference proteome</keyword>
<feature type="region of interest" description="Disordered" evidence="7">
    <location>
        <begin position="100"/>
        <end position="122"/>
    </location>
</feature>
<dbReference type="InterPro" id="IPR011009">
    <property type="entry name" value="Kinase-like_dom_sf"/>
</dbReference>
<gene>
    <name evidence="10" type="ORF">M0813_25137</name>
</gene>
<dbReference type="InterPro" id="IPR017441">
    <property type="entry name" value="Protein_kinase_ATP_BS"/>
</dbReference>
<reference evidence="10" key="1">
    <citation type="submission" date="2022-08" db="EMBL/GenBank/DDBJ databases">
        <title>Novel sulfate-reducing endosymbionts in the free-living metamonad Anaeramoeba.</title>
        <authorList>
            <person name="Jerlstrom-Hultqvist J."/>
            <person name="Cepicka I."/>
            <person name="Gallot-Lavallee L."/>
            <person name="Salas-Leiva D."/>
            <person name="Curtis B.A."/>
            <person name="Zahonova K."/>
            <person name="Pipaliya S."/>
            <person name="Dacks J."/>
            <person name="Roger A.J."/>
        </authorList>
    </citation>
    <scope>NUCLEOTIDE SEQUENCE</scope>
    <source>
        <strain evidence="10">Schooner1</strain>
    </source>
</reference>
<keyword evidence="8" id="KW-0812">Transmembrane</keyword>
<accession>A0ABQ8Y6S0</accession>
<sequence length="781" mass="90837">MQQESRIICPSPTQTTNKKQSKKKRKEQTERKEMINKIIDLPKEYFLVLGKLCNEGIVLPNQCIAKPNRLIRSLSTNSPQHSFITDKKTAEDFSKYLQKSKEKAKTNTKTKTKTKTKTPRKTRTKTLLSTSTLKTKFKEFENQTKLKLKKKMKIQKKKKKPKRINLENYMNYNYFGRFFHQIKIIGRGSSGVVLLCEHVLNKIKLGSYAVKICPTSDNCEWFLKVLKEVKTLETITDHYNIIAYKHCWIENYRVSDFGPVTPCLFLLQEYANKGNLDDFVINSNGLLDDERIWILFFDILAGLQHLHSCGIVHCDLKPQNILLKTEEERVSKIKALLSDFGTSQIAGQKYTRMGCTGTVEFTSPELLNDEKQLPNFLSDIWSLGVILYFLSFKELPFDGKKVSDRILQIQNFVDISRKCELANKTAHRNQEIIQLIKALMQRDPSKRPNTRQIFELDCVKAKMMESSILLNKQDDNLSDSESEFESTIIRLPSEMDLSSLSEKNFSPMKSSFHINSPSSKISDLSPKKNQQIKHSPKVFKKKKILKKRKKRRKKSYNIHKSNSFSNNLFKLNNTPLSRKTNNPKRNSAYYKNFDNNINLDNNFNNINNFNNDNNILPDNNNKIMSSNGDNCNGTTPGLEEKALLGISLDNCFNLLSLLFNISLVFVYHNFNPNFLYVLWSIVFTFFIISTKSHNCKRLLSPLNLKQNSNCFNYYCFLILRDLGQFSFRLLIYLNSNNNLIFGFIHNNFILILFFSVLSINFEIFNFKIQQYFLKTNQKKIK</sequence>
<dbReference type="PROSITE" id="PS00107">
    <property type="entry name" value="PROTEIN_KINASE_ATP"/>
    <property type="match status" value="1"/>
</dbReference>
<feature type="transmembrane region" description="Helical" evidence="8">
    <location>
        <begin position="739"/>
        <end position="761"/>
    </location>
</feature>
<feature type="transmembrane region" description="Helical" evidence="8">
    <location>
        <begin position="711"/>
        <end position="733"/>
    </location>
</feature>
<evidence type="ECO:0000256" key="2">
    <source>
        <dbReference type="ARBA" id="ARBA00022741"/>
    </source>
</evidence>
<dbReference type="Gene3D" id="3.30.200.20">
    <property type="entry name" value="Phosphorylase Kinase, domain 1"/>
    <property type="match status" value="1"/>
</dbReference>
<comment type="caution">
    <text evidence="10">The sequence shown here is derived from an EMBL/GenBank/DDBJ whole genome shotgun (WGS) entry which is preliminary data.</text>
</comment>
<evidence type="ECO:0000259" key="9">
    <source>
        <dbReference type="PROSITE" id="PS50011"/>
    </source>
</evidence>
<dbReference type="InterPro" id="IPR008271">
    <property type="entry name" value="Ser/Thr_kinase_AS"/>
</dbReference>
<keyword evidence="3 10" id="KW-0418">Kinase</keyword>
<keyword evidence="8" id="KW-1133">Transmembrane helix</keyword>
<comment type="similarity">
    <text evidence="5">Belongs to the protein kinase superfamily. Ser/Thr protein kinase family. GCN2 subfamily.</text>
</comment>
<evidence type="ECO:0000256" key="7">
    <source>
        <dbReference type="SAM" id="MobiDB-lite"/>
    </source>
</evidence>
<dbReference type="InterPro" id="IPR050339">
    <property type="entry name" value="CC_SR_Kinase"/>
</dbReference>
<dbReference type="Pfam" id="PF00069">
    <property type="entry name" value="Pkinase"/>
    <property type="match status" value="1"/>
</dbReference>
<dbReference type="CDD" id="cd00180">
    <property type="entry name" value="PKc"/>
    <property type="match status" value="1"/>
</dbReference>
<dbReference type="PANTHER" id="PTHR11042:SF138">
    <property type="entry name" value="SERINE_THREONINE-PROTEIN KINASE IKS1-RELATED"/>
    <property type="match status" value="1"/>
</dbReference>
<evidence type="ECO:0000313" key="11">
    <source>
        <dbReference type="Proteomes" id="UP001150062"/>
    </source>
</evidence>